<dbReference type="STRING" id="1435377.SUSAZ_00975"/>
<dbReference type="EMBL" id="CP013694">
    <property type="protein sequence ID" value="ALU29423.1"/>
    <property type="molecule type" value="Genomic_DNA"/>
</dbReference>
<dbReference type="InterPro" id="IPR012336">
    <property type="entry name" value="Thioredoxin-like_fold"/>
</dbReference>
<evidence type="ECO:0000313" key="5">
    <source>
        <dbReference type="Proteomes" id="UP000060043"/>
    </source>
</evidence>
<dbReference type="PaxDb" id="1435377-SUSAZ_00975"/>
<evidence type="ECO:0000313" key="4">
    <source>
        <dbReference type="EMBL" id="ALU32151.1"/>
    </source>
</evidence>
<organism evidence="4 5">
    <name type="scientific">Sulfolobus acidocaldarius</name>
    <dbReference type="NCBI Taxonomy" id="2285"/>
    <lineage>
        <taxon>Archaea</taxon>
        <taxon>Thermoproteota</taxon>
        <taxon>Thermoprotei</taxon>
        <taxon>Sulfolobales</taxon>
        <taxon>Sulfolobaceae</taxon>
        <taxon>Sulfolobus</taxon>
    </lineage>
</organism>
<dbReference type="GeneID" id="14550721"/>
<dbReference type="SUPFAM" id="SSF52833">
    <property type="entry name" value="Thioredoxin-like"/>
    <property type="match status" value="1"/>
</dbReference>
<evidence type="ECO:0000256" key="1">
    <source>
        <dbReference type="ARBA" id="ARBA00007787"/>
    </source>
</evidence>
<evidence type="ECO:0000259" key="2">
    <source>
        <dbReference type="Pfam" id="PF13192"/>
    </source>
</evidence>
<dbReference type="RefSeq" id="WP_011277113.1">
    <property type="nucleotide sequence ID" value="NZ_BHWZ01000001.1"/>
</dbReference>
<dbReference type="Proteomes" id="UP000065473">
    <property type="component" value="Chromosome"/>
</dbReference>
<dbReference type="EMBL" id="CP013695">
    <property type="protein sequence ID" value="ALU32151.1"/>
    <property type="molecule type" value="Genomic_DNA"/>
</dbReference>
<sequence>MSKVEIFTHKTCTECGILMEFLERNKLLGKVTIIDTELYPFLAFERGVISTPSIFVDGKLVYAGVVDYDELLKILQDKKVIVEVNKDELVNKLMFGVVNSFAATAWLYVNRDFDALMAQKDFVLAVTGLSLVDDKSADEYYTYLRNIIVKEGEKYVDEWKEKMLRVIATNFIRELYLLYRKKLSDEEIMRKYPLEVFAHWLMIRGGAVGRVGLRIHPLSDNQVLEKISEVYVYTLSNAKQLWDKVIKEQEELAKKSALYEQARFISI</sequence>
<dbReference type="OMA" id="KMWLLAK"/>
<gene>
    <name evidence="3" type="ORF">ATY89_05320</name>
    <name evidence="4" type="ORF">ATZ20_08340</name>
</gene>
<accession>A0A0U3HBY5</accession>
<dbReference type="Gene3D" id="3.40.30.10">
    <property type="entry name" value="Glutaredoxin"/>
    <property type="match status" value="1"/>
</dbReference>
<proteinExistence type="inferred from homology"/>
<name>A0A0U3HBY5_9CREN</name>
<feature type="domain" description="Thioredoxin-like fold" evidence="2">
    <location>
        <begin position="3"/>
        <end position="76"/>
    </location>
</feature>
<dbReference type="InterPro" id="IPR036249">
    <property type="entry name" value="Thioredoxin-like_sf"/>
</dbReference>
<reference evidence="5 6" key="1">
    <citation type="submission" date="2015-12" db="EMBL/GenBank/DDBJ databases">
        <title>A stable core within a dynamic pangenome in Sulfolobus acidocaldarius.</title>
        <authorList>
            <person name="Anderson R."/>
            <person name="Kouris A."/>
            <person name="Seward C."/>
            <person name="Campbell K."/>
            <person name="Whitaker R."/>
        </authorList>
    </citation>
    <scope>NUCLEOTIDE SEQUENCE [LARGE SCALE GENOMIC DNA]</scope>
    <source>
        <strain evidence="3 6">GG12-C01-09</strain>
        <strain evidence="4 5">NG05B_CO5_07</strain>
    </source>
</reference>
<dbReference type="Pfam" id="PF13192">
    <property type="entry name" value="Thioredoxin_3"/>
    <property type="match status" value="1"/>
</dbReference>
<evidence type="ECO:0000313" key="3">
    <source>
        <dbReference type="EMBL" id="ALU29423.1"/>
    </source>
</evidence>
<dbReference type="Proteomes" id="UP000060043">
    <property type="component" value="Chromosome"/>
</dbReference>
<protein>
    <submittedName>
        <fullName evidence="4">Thioredoxin</fullName>
    </submittedName>
</protein>
<dbReference type="OrthoDB" id="31032at2157"/>
<evidence type="ECO:0000313" key="6">
    <source>
        <dbReference type="Proteomes" id="UP000065473"/>
    </source>
</evidence>
<dbReference type="AlphaFoldDB" id="A0A0U3HBY5"/>
<comment type="similarity">
    <text evidence="1">Belongs to the glutaredoxin family.</text>
</comment>